<evidence type="ECO:0000313" key="3">
    <source>
        <dbReference type="Proteomes" id="UP000219042"/>
    </source>
</evidence>
<sequence length="596" mass="64437">MNFSKKVLAISLASIIGLTACNDHTKDETVVETPEVTPNSIELSLLGRYESGIFAESAAEITAFDPESKRIFTVNAKKGLVDVLDGSDLSQPKHIGELSAQSILADTEVNSVAVHNGIVALAVQAPKKTDAGFVAFFNAKDLSYISHVTVGALPDMVTFSPDGKHVLVANEGEPEAGYQIDPEGSIAVIDVSTINKPVVRIADFSAFNDKKAQLIAEGVRIYGPNATVAQDLEPEYITISADSKTAWATLQENNALAQIDIATATVTHIYPLGFKHHGLAGNGLDVSDKDDKININTWQDLYGVYQPDSIANYQVDGETYLVTANEGDAREWISDEKAYYAGDESKGFMEEFRVKHLVHDKGFARRLGDDLPAQLGQLAKGGRLNPAIFAYCGASATSSGDCSKDENLGRLNIIWNMGYQTNSDGSAKLDQDGYLVYDKLFSFGTRSFSIWSSSGQLVWDSADQLEQQIAKDLPDYFNSNHEEVAFDDRSDNKGPEPEGLTLGTIGQKTFAFVGLERVGGIMVYDISQPKAPIFVQYINTRDFSITDPSKDLSKAGDLGPEGLTFIAAKNSPTGTPILLVGNEVSGTTAIYRINLK</sequence>
<organism evidence="2 3">
    <name type="scientific">Acinetobacter puyangensis</name>
    <dbReference type="NCBI Taxonomy" id="1096779"/>
    <lineage>
        <taxon>Bacteria</taxon>
        <taxon>Pseudomonadati</taxon>
        <taxon>Pseudomonadota</taxon>
        <taxon>Gammaproteobacteria</taxon>
        <taxon>Moraxellales</taxon>
        <taxon>Moraxellaceae</taxon>
        <taxon>Acinetobacter</taxon>
    </lineage>
</organism>
<dbReference type="PROSITE" id="PS51257">
    <property type="entry name" value="PROKAR_LIPOPROTEIN"/>
    <property type="match status" value="1"/>
</dbReference>
<dbReference type="RefSeq" id="WP_097077387.1">
    <property type="nucleotide sequence ID" value="NZ_BAABHT010000020.1"/>
</dbReference>
<dbReference type="OrthoDB" id="9803927at2"/>
<feature type="domain" description="Choice-of-anchor I" evidence="1">
    <location>
        <begin position="401"/>
        <end position="593"/>
    </location>
</feature>
<dbReference type="SUPFAM" id="SSF51004">
    <property type="entry name" value="C-terminal (heme d1) domain of cytochrome cd1-nitrite reductase"/>
    <property type="match status" value="1"/>
</dbReference>
<proteinExistence type="predicted"/>
<dbReference type="EMBL" id="OANT01000001">
    <property type="protein sequence ID" value="SNX43045.1"/>
    <property type="molecule type" value="Genomic_DNA"/>
</dbReference>
<dbReference type="InterPro" id="IPR011048">
    <property type="entry name" value="Haem_d1_sf"/>
</dbReference>
<name>A0A240E5A6_9GAMM</name>
<dbReference type="PANTHER" id="PTHR46928">
    <property type="entry name" value="MESENCHYME-SPECIFIC CELL SURFACE GLYCOPROTEIN"/>
    <property type="match status" value="1"/>
</dbReference>
<dbReference type="NCBIfam" id="NF038117">
    <property type="entry name" value="choice_anch_I"/>
    <property type="match status" value="1"/>
</dbReference>
<feature type="domain" description="Choice-of-anchor I" evidence="1">
    <location>
        <begin position="55"/>
        <end position="332"/>
    </location>
</feature>
<dbReference type="Gene3D" id="2.130.10.10">
    <property type="entry name" value="YVTN repeat-like/Quinoprotein amine dehydrogenase"/>
    <property type="match status" value="1"/>
</dbReference>
<reference evidence="3" key="1">
    <citation type="submission" date="2016-09" db="EMBL/GenBank/DDBJ databases">
        <authorList>
            <person name="Varghese N."/>
            <person name="Submissions S."/>
        </authorList>
    </citation>
    <scope>NUCLEOTIDE SEQUENCE [LARGE SCALE GENOMIC DNA]</scope>
    <source>
        <strain evidence="3">ANC 4466</strain>
    </source>
</reference>
<dbReference type="InterPro" id="IPR055188">
    <property type="entry name" value="Choice_anch_I"/>
</dbReference>
<dbReference type="InterPro" id="IPR052956">
    <property type="entry name" value="Mesenchyme-surface_protein"/>
</dbReference>
<dbReference type="PANTHER" id="PTHR46928:SF1">
    <property type="entry name" value="MESENCHYME-SPECIFIC CELL SURFACE GLYCOPROTEIN"/>
    <property type="match status" value="1"/>
</dbReference>
<dbReference type="InterPro" id="IPR015943">
    <property type="entry name" value="WD40/YVTN_repeat-like_dom_sf"/>
</dbReference>
<keyword evidence="3" id="KW-1185">Reference proteome</keyword>
<protein>
    <recommendedName>
        <fullName evidence="1">Choice-of-anchor I domain-containing protein</fullName>
    </recommendedName>
</protein>
<dbReference type="Proteomes" id="UP000219042">
    <property type="component" value="Unassembled WGS sequence"/>
</dbReference>
<evidence type="ECO:0000313" key="2">
    <source>
        <dbReference type="EMBL" id="SNX43045.1"/>
    </source>
</evidence>
<gene>
    <name evidence="2" type="ORF">SAMN05421731_10179</name>
</gene>
<dbReference type="AlphaFoldDB" id="A0A240E5A6"/>
<dbReference type="Pfam" id="PF22494">
    <property type="entry name" value="choice_anch_I"/>
    <property type="match status" value="2"/>
</dbReference>
<accession>A0A240E5A6</accession>
<evidence type="ECO:0000259" key="1">
    <source>
        <dbReference type="Pfam" id="PF22494"/>
    </source>
</evidence>